<evidence type="ECO:0000313" key="25">
    <source>
        <dbReference type="EMBL" id="EOA83262.1"/>
    </source>
</evidence>
<dbReference type="OrthoDB" id="3352408at2759"/>
<dbReference type="SFLD" id="SFLDF00027">
    <property type="entry name" value="p-type_atpase"/>
    <property type="match status" value="1"/>
</dbReference>
<protein>
    <recommendedName>
        <fullName evidence="19">P-type Na(+) transporter</fullName>
        <ecNumber evidence="19">7.2.2.3</ecNumber>
    </recommendedName>
</protein>
<keyword evidence="9" id="KW-0067">ATP-binding</keyword>
<evidence type="ECO:0000256" key="6">
    <source>
        <dbReference type="ARBA" id="ARBA00022692"/>
    </source>
</evidence>
<dbReference type="SMART" id="SM00831">
    <property type="entry name" value="Cation_ATPase_N"/>
    <property type="match status" value="1"/>
</dbReference>
<gene>
    <name evidence="25" type="ORF">SETTUDRAFT_119911</name>
</gene>
<dbReference type="GO" id="GO:0008554">
    <property type="term" value="F:P-type sodium transporter activity"/>
    <property type="evidence" value="ECO:0007669"/>
    <property type="project" value="UniProtKB-EC"/>
</dbReference>
<keyword evidence="13 23" id="KW-1133">Transmembrane helix</keyword>
<evidence type="ECO:0000259" key="24">
    <source>
        <dbReference type="SMART" id="SM00831"/>
    </source>
</evidence>
<dbReference type="PROSITE" id="PS00154">
    <property type="entry name" value="ATPASE_E1_E2"/>
    <property type="match status" value="1"/>
</dbReference>
<dbReference type="NCBIfam" id="TIGR01523">
    <property type="entry name" value="ATPase-IID_K-Na"/>
    <property type="match status" value="1"/>
</dbReference>
<dbReference type="SUPFAM" id="SSF81653">
    <property type="entry name" value="Calcium ATPase, transduction domain A"/>
    <property type="match status" value="1"/>
</dbReference>
<dbReference type="InterPro" id="IPR018303">
    <property type="entry name" value="ATPase_P-typ_P_site"/>
</dbReference>
<proteinExistence type="inferred from homology"/>
<dbReference type="InterPro" id="IPR044492">
    <property type="entry name" value="P_typ_ATPase_HD_dom"/>
</dbReference>
<keyword evidence="3" id="KW-0813">Transport</keyword>
<comment type="catalytic activity">
    <reaction evidence="20">
        <text>K(+)(in) + ATP + H2O = K(+)(out) + ADP + phosphate + H(+)</text>
        <dbReference type="Rhea" id="RHEA:75815"/>
        <dbReference type="ChEBI" id="CHEBI:15377"/>
        <dbReference type="ChEBI" id="CHEBI:15378"/>
        <dbReference type="ChEBI" id="CHEBI:29103"/>
        <dbReference type="ChEBI" id="CHEBI:30616"/>
        <dbReference type="ChEBI" id="CHEBI:43474"/>
        <dbReference type="ChEBI" id="CHEBI:456216"/>
    </reaction>
</comment>
<dbReference type="Gene3D" id="1.20.1110.10">
    <property type="entry name" value="Calcium-transporting ATPase, transmembrane domain"/>
    <property type="match status" value="2"/>
</dbReference>
<accession>R0K4J8</accession>
<dbReference type="Pfam" id="PF00122">
    <property type="entry name" value="E1-E2_ATPase"/>
    <property type="match status" value="1"/>
</dbReference>
<dbReference type="InterPro" id="IPR004014">
    <property type="entry name" value="ATPase_P-typ_cation-transptr_N"/>
</dbReference>
<keyword evidence="6 23" id="KW-0812">Transmembrane</keyword>
<evidence type="ECO:0000256" key="14">
    <source>
        <dbReference type="ARBA" id="ARBA00023053"/>
    </source>
</evidence>
<dbReference type="FunFam" id="1.20.1110.10:FF:000015">
    <property type="entry name" value="Sodium ion P-type ATPase"/>
    <property type="match status" value="1"/>
</dbReference>
<evidence type="ECO:0000256" key="15">
    <source>
        <dbReference type="ARBA" id="ARBA00023065"/>
    </source>
</evidence>
<dbReference type="EMBL" id="KB908833">
    <property type="protein sequence ID" value="EOA83262.1"/>
    <property type="molecule type" value="Genomic_DNA"/>
</dbReference>
<dbReference type="SFLD" id="SFLDG00002">
    <property type="entry name" value="C1.7:_P-type_atpase_like"/>
    <property type="match status" value="1"/>
</dbReference>
<dbReference type="InterPro" id="IPR001757">
    <property type="entry name" value="P_typ_ATPase"/>
</dbReference>
<dbReference type="Gene3D" id="2.70.150.10">
    <property type="entry name" value="Calcium-transporting ATPase, cytoplasmic transduction domain A"/>
    <property type="match status" value="1"/>
</dbReference>
<evidence type="ECO:0000256" key="18">
    <source>
        <dbReference type="ARBA" id="ARBA00035017"/>
    </source>
</evidence>
<feature type="transmembrane region" description="Helical" evidence="23">
    <location>
        <begin position="826"/>
        <end position="846"/>
    </location>
</feature>
<feature type="transmembrane region" description="Helical" evidence="23">
    <location>
        <begin position="789"/>
        <end position="810"/>
    </location>
</feature>
<feature type="transmembrane region" description="Helical" evidence="23">
    <location>
        <begin position="998"/>
        <end position="1017"/>
    </location>
</feature>
<comment type="subcellular location">
    <subcellularLocation>
        <location evidence="2">Cell membrane</location>
        <topology evidence="2">Multi-pass membrane protein</topology>
    </subcellularLocation>
</comment>
<keyword evidence="5" id="KW-0633">Potassium transport</keyword>
<feature type="domain" description="Cation-transporting P-type ATPase N-terminal" evidence="24">
    <location>
        <begin position="23"/>
        <end position="97"/>
    </location>
</feature>
<dbReference type="EC" id="7.2.2.3" evidence="19"/>
<feature type="transmembrane region" description="Helical" evidence="23">
    <location>
        <begin position="77"/>
        <end position="95"/>
    </location>
</feature>
<dbReference type="GO" id="GO:0005886">
    <property type="term" value="C:plasma membrane"/>
    <property type="evidence" value="ECO:0007669"/>
    <property type="project" value="UniProtKB-SubCell"/>
</dbReference>
<dbReference type="STRING" id="671987.R0K4J8"/>
<dbReference type="CDD" id="cd02086">
    <property type="entry name" value="P-type_ATPase_Na_ENA"/>
    <property type="match status" value="1"/>
</dbReference>
<feature type="transmembrane region" description="Helical" evidence="23">
    <location>
        <begin position="326"/>
        <end position="351"/>
    </location>
</feature>
<evidence type="ECO:0000256" key="3">
    <source>
        <dbReference type="ARBA" id="ARBA00022448"/>
    </source>
</evidence>
<evidence type="ECO:0000256" key="13">
    <source>
        <dbReference type="ARBA" id="ARBA00022989"/>
    </source>
</evidence>
<evidence type="ECO:0000256" key="19">
    <source>
        <dbReference type="ARBA" id="ARBA00035029"/>
    </source>
</evidence>
<dbReference type="GO" id="GO:0046872">
    <property type="term" value="F:metal ion binding"/>
    <property type="evidence" value="ECO:0007669"/>
    <property type="project" value="UniProtKB-KW"/>
</dbReference>
<keyword evidence="26" id="KW-1185">Reference proteome</keyword>
<feature type="transmembrane region" description="Helical" evidence="23">
    <location>
        <begin position="867"/>
        <end position="894"/>
    </location>
</feature>
<dbReference type="SUPFAM" id="SSF56784">
    <property type="entry name" value="HAD-like"/>
    <property type="match status" value="1"/>
</dbReference>
<sequence>MGKKQPSLEGHKSGQANEPLSKPAHALGWKQVVEEVKCNAEDGLTTSEAKSRHEKYGNNDLGDDGGVSPAKILLRQVANAMTLILIAAMAVSFAIKSWVEGGVVTAIIILNVVIGFVQEFNAEKTMDSLRSLSSPTATAARDGKTVTIPTIEVVPGDLIELKTGDTVPADIRIIEALNFETDEALLTGESLPVSKDGDAIFDEDTGPGDRLNIAYSSSTVTKGRARGVVFATGMYTEIGSIAMSLRQKGSRVREVKRKPNGKAKPHRYAQAWSLTAADMVGHFLGVNVGTPLQKKLARLAILLFGVAVVCAIIVLAANSFSNNSEVIIYAVATGLSMIPASLTVVLTITMAAGTKRMVQRHVIVRNLKSLEALGGVTDICSDKTGTLTQGKMVAKKAWIPAKGTYSVGQSDEPHNPTIGDLTFNPKQPRHIDADMDEKTATYEELLQNNHHLVDYLKVASLANLAHVHQTDQGQWNARGDPTEIAIQVFASRFKWNRLEYTGGDSPAWKQLAEFPFDSDVKKMSVIFEEVATSKKYVFTKGAVERVIYSCTRVFNDESETGVELDDDYREEILANMESLAAMGLRVLALASKEYEGPSPNKGEELDREGIENNLIFRGLVGLYDPPRPETAGSVRQCQKAGIEVHMLTGDHPGTARAIAIEVGIVPSNMGTLPKETTDAMVMTASQFDKLSDDEIDALPLLPLVIARCAPNTKVRMIDALHRRKAFTGMTGDGVNDSPSLKRSDVGIGMGTGSDVAKDASDIVLTDDNFASILNAIEEGRRMFDNIQKFILHLLAQNIAQACVLLIGLAFKDESGLSVFPVSPVEVMWIIMITSSLPDMGLGFEVAAPDILNRPPQNLKRGVFTLEVILDMFVYGLWIAALCLGSFSLVMFGFGDGNLGNNCNESYNPSCETVFRARATTFACLTWFSVFLAWQMLDMRRSFFRMQPGSKRYFTQWAFDVWRNKFLFFSIVFAFVTIFPVLYIPVINDTVFRHKGISWEWAIVFIATFLFFLGIESWKWGKRVYFRRVEAKTGGGRRGSIDLEQRVFERYLSTAISTDNEEVEKKSTS</sequence>
<keyword evidence="12" id="KW-1278">Translocase</keyword>
<name>R0K4J8_EXST2</name>
<comment type="cofactor">
    <cofactor evidence="1">
        <name>Mg(2+)</name>
        <dbReference type="ChEBI" id="CHEBI:18420"/>
    </cofactor>
</comment>
<keyword evidence="8" id="KW-0547">Nucleotide-binding</keyword>
<keyword evidence="14" id="KW-0915">Sodium</keyword>
<evidence type="ECO:0000256" key="5">
    <source>
        <dbReference type="ARBA" id="ARBA00022538"/>
    </source>
</evidence>
<dbReference type="GO" id="GO:0016887">
    <property type="term" value="F:ATP hydrolysis activity"/>
    <property type="evidence" value="ECO:0007669"/>
    <property type="project" value="InterPro"/>
</dbReference>
<dbReference type="PANTHER" id="PTHR42861">
    <property type="entry name" value="CALCIUM-TRANSPORTING ATPASE"/>
    <property type="match status" value="1"/>
</dbReference>
<evidence type="ECO:0000256" key="2">
    <source>
        <dbReference type="ARBA" id="ARBA00004651"/>
    </source>
</evidence>
<dbReference type="SUPFAM" id="SSF81665">
    <property type="entry name" value="Calcium ATPase, transmembrane domain M"/>
    <property type="match status" value="1"/>
</dbReference>
<dbReference type="InterPro" id="IPR036412">
    <property type="entry name" value="HAD-like_sf"/>
</dbReference>
<dbReference type="AlphaFoldDB" id="R0K4J8"/>
<evidence type="ECO:0000256" key="9">
    <source>
        <dbReference type="ARBA" id="ARBA00022840"/>
    </source>
</evidence>
<dbReference type="Gene3D" id="3.40.1110.10">
    <property type="entry name" value="Calcium-transporting ATPase, cytoplasmic domain N"/>
    <property type="match status" value="1"/>
</dbReference>
<evidence type="ECO:0000256" key="10">
    <source>
        <dbReference type="ARBA" id="ARBA00022842"/>
    </source>
</evidence>
<organism evidence="25 26">
    <name type="scientific">Exserohilum turcicum (strain 28A)</name>
    <name type="common">Northern leaf blight fungus</name>
    <name type="synonym">Setosphaeria turcica</name>
    <dbReference type="NCBI Taxonomy" id="671987"/>
    <lineage>
        <taxon>Eukaryota</taxon>
        <taxon>Fungi</taxon>
        <taxon>Dikarya</taxon>
        <taxon>Ascomycota</taxon>
        <taxon>Pezizomycotina</taxon>
        <taxon>Dothideomycetes</taxon>
        <taxon>Pleosporomycetidae</taxon>
        <taxon>Pleosporales</taxon>
        <taxon>Pleosporineae</taxon>
        <taxon>Pleosporaceae</taxon>
        <taxon>Exserohilum</taxon>
    </lineage>
</organism>
<dbReference type="InterPro" id="IPR006414">
    <property type="entry name" value="P-type_ATPase_IID"/>
</dbReference>
<dbReference type="Pfam" id="PF13246">
    <property type="entry name" value="Cation_ATPase"/>
    <property type="match status" value="1"/>
</dbReference>
<dbReference type="GeneID" id="19395797"/>
<evidence type="ECO:0000256" key="12">
    <source>
        <dbReference type="ARBA" id="ARBA00022967"/>
    </source>
</evidence>
<dbReference type="SUPFAM" id="SSF81660">
    <property type="entry name" value="Metal cation-transporting ATPase, ATP-binding domain N"/>
    <property type="match status" value="1"/>
</dbReference>
<keyword evidence="16 23" id="KW-0472">Membrane</keyword>
<feature type="transmembrane region" description="Helical" evidence="23">
    <location>
        <begin position="965"/>
        <end position="986"/>
    </location>
</feature>
<evidence type="ECO:0000256" key="20">
    <source>
        <dbReference type="ARBA" id="ARBA00048599"/>
    </source>
</evidence>
<dbReference type="HOGENOM" id="CLU_002360_3_0_1"/>
<dbReference type="FunFam" id="3.40.50.1000:FF:000047">
    <property type="entry name" value="Sodium P-type ATPase"/>
    <property type="match status" value="1"/>
</dbReference>
<dbReference type="Pfam" id="PF00689">
    <property type="entry name" value="Cation_ATPase_C"/>
    <property type="match status" value="1"/>
</dbReference>
<evidence type="ECO:0000256" key="23">
    <source>
        <dbReference type="SAM" id="Phobius"/>
    </source>
</evidence>
<dbReference type="InterPro" id="IPR059000">
    <property type="entry name" value="ATPase_P-type_domA"/>
</dbReference>
<dbReference type="eggNOG" id="KOG0202">
    <property type="taxonomic scope" value="Eukaryota"/>
</dbReference>
<evidence type="ECO:0000256" key="22">
    <source>
        <dbReference type="SAM" id="MobiDB-lite"/>
    </source>
</evidence>
<evidence type="ECO:0000256" key="4">
    <source>
        <dbReference type="ARBA" id="ARBA00022475"/>
    </source>
</evidence>
<feature type="transmembrane region" description="Helical" evidence="23">
    <location>
        <begin position="914"/>
        <end position="936"/>
    </location>
</feature>
<evidence type="ECO:0000313" key="26">
    <source>
        <dbReference type="Proteomes" id="UP000016935"/>
    </source>
</evidence>
<dbReference type="Gene3D" id="3.40.50.1000">
    <property type="entry name" value="HAD superfamily/HAD-like"/>
    <property type="match status" value="1"/>
</dbReference>
<dbReference type="InterPro" id="IPR023214">
    <property type="entry name" value="HAD_sf"/>
</dbReference>
<dbReference type="PRINTS" id="PR00119">
    <property type="entry name" value="CATATPASE"/>
</dbReference>
<keyword evidence="10" id="KW-0460">Magnesium</keyword>
<comment type="similarity">
    <text evidence="18">Belongs to the cation transport ATPase (P-type) (TC 3.A.3) family. Type IID subfamily.</text>
</comment>
<dbReference type="InterPro" id="IPR006068">
    <property type="entry name" value="ATPase_P-typ_cation-transptr_C"/>
</dbReference>
<keyword evidence="4" id="KW-1003">Cell membrane</keyword>
<dbReference type="SFLD" id="SFLDS00003">
    <property type="entry name" value="Haloacid_Dehalogenase"/>
    <property type="match status" value="1"/>
</dbReference>
<dbReference type="InterPro" id="IPR008250">
    <property type="entry name" value="ATPase_P-typ_transduc_dom_A_sf"/>
</dbReference>
<dbReference type="GO" id="GO:0006813">
    <property type="term" value="P:potassium ion transport"/>
    <property type="evidence" value="ECO:0007669"/>
    <property type="project" value="UniProtKB-KW"/>
</dbReference>
<dbReference type="GO" id="GO:0005524">
    <property type="term" value="F:ATP binding"/>
    <property type="evidence" value="ECO:0007669"/>
    <property type="project" value="UniProtKB-KW"/>
</dbReference>
<dbReference type="FunFam" id="1.20.1110.10:FF:000020">
    <property type="entry name" value="Sodium ion P-type ATPase"/>
    <property type="match status" value="1"/>
</dbReference>
<dbReference type="InterPro" id="IPR023299">
    <property type="entry name" value="ATPase_P-typ_cyto_dom_N"/>
</dbReference>
<keyword evidence="7" id="KW-0479">Metal-binding</keyword>
<evidence type="ECO:0000256" key="8">
    <source>
        <dbReference type="ARBA" id="ARBA00022741"/>
    </source>
</evidence>
<dbReference type="InterPro" id="IPR023298">
    <property type="entry name" value="ATPase_P-typ_TM_dom_sf"/>
</dbReference>
<keyword evidence="15" id="KW-0406">Ion transport</keyword>
<evidence type="ECO:0000256" key="21">
    <source>
        <dbReference type="ARBA" id="ARBA00049499"/>
    </source>
</evidence>
<dbReference type="RefSeq" id="XP_008029025.1">
    <property type="nucleotide sequence ID" value="XM_008030834.1"/>
</dbReference>
<dbReference type="Pfam" id="PF00690">
    <property type="entry name" value="Cation_ATPase_N"/>
    <property type="match status" value="1"/>
</dbReference>
<feature type="transmembrane region" description="Helical" evidence="23">
    <location>
        <begin position="101"/>
        <end position="120"/>
    </location>
</feature>
<reference evidence="25 26" key="2">
    <citation type="journal article" date="2013" name="PLoS Genet.">
        <title>Comparative genome structure, secondary metabolite, and effector coding capacity across Cochliobolus pathogens.</title>
        <authorList>
            <person name="Condon B.J."/>
            <person name="Leng Y."/>
            <person name="Wu D."/>
            <person name="Bushley K.E."/>
            <person name="Ohm R.A."/>
            <person name="Otillar R."/>
            <person name="Martin J."/>
            <person name="Schackwitz W."/>
            <person name="Grimwood J."/>
            <person name="MohdZainudin N."/>
            <person name="Xue C."/>
            <person name="Wang R."/>
            <person name="Manning V.A."/>
            <person name="Dhillon B."/>
            <person name="Tu Z.J."/>
            <person name="Steffenson B.J."/>
            <person name="Salamov A."/>
            <person name="Sun H."/>
            <person name="Lowry S."/>
            <person name="LaButti K."/>
            <person name="Han J."/>
            <person name="Copeland A."/>
            <person name="Lindquist E."/>
            <person name="Barry K."/>
            <person name="Schmutz J."/>
            <person name="Baker S.E."/>
            <person name="Ciuffetti L.M."/>
            <person name="Grigoriev I.V."/>
            <person name="Zhong S."/>
            <person name="Turgeon B.G."/>
        </authorList>
    </citation>
    <scope>NUCLEOTIDE SEQUENCE [LARGE SCALE GENOMIC DNA]</scope>
    <source>
        <strain evidence="26">28A</strain>
    </source>
</reference>
<dbReference type="Proteomes" id="UP000016935">
    <property type="component" value="Unassembled WGS sequence"/>
</dbReference>
<dbReference type="NCBIfam" id="TIGR01494">
    <property type="entry name" value="ATPase_P-type"/>
    <property type="match status" value="2"/>
</dbReference>
<evidence type="ECO:0000256" key="16">
    <source>
        <dbReference type="ARBA" id="ARBA00023136"/>
    </source>
</evidence>
<evidence type="ECO:0000256" key="1">
    <source>
        <dbReference type="ARBA" id="ARBA00001946"/>
    </source>
</evidence>
<dbReference type="FunFam" id="3.40.1110.10:FF:000039">
    <property type="entry name" value="Sodium P-type ATPase"/>
    <property type="match status" value="1"/>
</dbReference>
<comment type="catalytic activity">
    <reaction evidence="21">
        <text>Na(+)(in) + ATP + H2O = Na(+)(out) + ADP + phosphate + H(+)</text>
        <dbReference type="Rhea" id="RHEA:14633"/>
        <dbReference type="ChEBI" id="CHEBI:15377"/>
        <dbReference type="ChEBI" id="CHEBI:15378"/>
        <dbReference type="ChEBI" id="CHEBI:29101"/>
        <dbReference type="ChEBI" id="CHEBI:30616"/>
        <dbReference type="ChEBI" id="CHEBI:43474"/>
        <dbReference type="ChEBI" id="CHEBI:456216"/>
        <dbReference type="EC" id="7.2.2.3"/>
    </reaction>
    <physiologicalReaction direction="left-to-right" evidence="21">
        <dbReference type="Rhea" id="RHEA:14634"/>
    </physiologicalReaction>
</comment>
<keyword evidence="11" id="KW-0630">Potassium</keyword>
<evidence type="ECO:0000256" key="11">
    <source>
        <dbReference type="ARBA" id="ARBA00022958"/>
    </source>
</evidence>
<evidence type="ECO:0000256" key="7">
    <source>
        <dbReference type="ARBA" id="ARBA00022723"/>
    </source>
</evidence>
<feature type="region of interest" description="Disordered" evidence="22">
    <location>
        <begin position="1"/>
        <end position="23"/>
    </location>
</feature>
<feature type="transmembrane region" description="Helical" evidence="23">
    <location>
        <begin position="299"/>
        <end position="320"/>
    </location>
</feature>
<reference evidence="25 26" key="1">
    <citation type="journal article" date="2012" name="PLoS Pathog.">
        <title>Diverse lifestyles and strategies of plant pathogenesis encoded in the genomes of eighteen Dothideomycetes fungi.</title>
        <authorList>
            <person name="Ohm R.A."/>
            <person name="Feau N."/>
            <person name="Henrissat B."/>
            <person name="Schoch C.L."/>
            <person name="Horwitz B.A."/>
            <person name="Barry K.W."/>
            <person name="Condon B.J."/>
            <person name="Copeland A.C."/>
            <person name="Dhillon B."/>
            <person name="Glaser F."/>
            <person name="Hesse C.N."/>
            <person name="Kosti I."/>
            <person name="LaButti K."/>
            <person name="Lindquist E.A."/>
            <person name="Lucas S."/>
            <person name="Salamov A.A."/>
            <person name="Bradshaw R.E."/>
            <person name="Ciuffetti L."/>
            <person name="Hamelin R.C."/>
            <person name="Kema G.H.J."/>
            <person name="Lawrence C."/>
            <person name="Scott J.A."/>
            <person name="Spatafora J.W."/>
            <person name="Turgeon B.G."/>
            <person name="de Wit P.J.G.M."/>
            <person name="Zhong S."/>
            <person name="Goodwin S.B."/>
            <person name="Grigoriev I.V."/>
        </authorList>
    </citation>
    <scope>NUCLEOTIDE SEQUENCE [LARGE SCALE GENOMIC DNA]</scope>
    <source>
        <strain evidence="26">28A</strain>
    </source>
</reference>
<keyword evidence="17" id="KW-0739">Sodium transport</keyword>
<evidence type="ECO:0000256" key="17">
    <source>
        <dbReference type="ARBA" id="ARBA00023201"/>
    </source>
</evidence>